<dbReference type="EMBL" id="JAHUZN010000001">
    <property type="protein sequence ID" value="KAG8502129.1"/>
    <property type="molecule type" value="Genomic_DNA"/>
</dbReference>
<evidence type="ECO:0000256" key="1">
    <source>
        <dbReference type="SAM" id="MobiDB-lite"/>
    </source>
</evidence>
<keyword evidence="4" id="KW-1185">Reference proteome</keyword>
<dbReference type="InterPro" id="IPR011074">
    <property type="entry name" value="CRAL/TRIO_N_dom"/>
</dbReference>
<dbReference type="InterPro" id="IPR036865">
    <property type="entry name" value="CRAL-TRIO_dom_sf"/>
</dbReference>
<dbReference type="PROSITE" id="PS50191">
    <property type="entry name" value="CRAL_TRIO"/>
    <property type="match status" value="1"/>
</dbReference>
<organism evidence="3 4">
    <name type="scientific">Gossypium anomalum</name>
    <dbReference type="NCBI Taxonomy" id="47600"/>
    <lineage>
        <taxon>Eukaryota</taxon>
        <taxon>Viridiplantae</taxon>
        <taxon>Streptophyta</taxon>
        <taxon>Embryophyta</taxon>
        <taxon>Tracheophyta</taxon>
        <taxon>Spermatophyta</taxon>
        <taxon>Magnoliopsida</taxon>
        <taxon>eudicotyledons</taxon>
        <taxon>Gunneridae</taxon>
        <taxon>Pentapetalae</taxon>
        <taxon>rosids</taxon>
        <taxon>malvids</taxon>
        <taxon>Malvales</taxon>
        <taxon>Malvaceae</taxon>
        <taxon>Malvoideae</taxon>
        <taxon>Gossypium</taxon>
    </lineage>
</organism>
<evidence type="ECO:0000313" key="3">
    <source>
        <dbReference type="EMBL" id="KAG8502129.1"/>
    </source>
</evidence>
<dbReference type="InterPro" id="IPR036273">
    <property type="entry name" value="CRAL/TRIO_N_dom_sf"/>
</dbReference>
<dbReference type="SUPFAM" id="SSF52087">
    <property type="entry name" value="CRAL/TRIO domain"/>
    <property type="match status" value="1"/>
</dbReference>
<sequence>MDKEKNLKQTQEEEEEMEFKDCENHSQQAQQQQQEEEEEKIEIGDEIIRSKIGIMRALAERDDPSVKEVDDFMIRRFLRARDLDIEKANTMLLKYLSWRRTFLPKGFVSESEISNQLADNKLCMQGVDKQGRPIVVAFGGRHKPTKGNLEERLTVTCGASRKIGSSLDEPASCFVVYGLEKICARMPRGQEKFVAIGDLEGWGYSNSDIRAYVASLSILQDCYPERLAKLFIVHVPYIFMTAWKVVYPFIDSRTKKKIIFVENKKLKSTLLNDIDESQLPDIYGGKLPLVPIENC</sequence>
<dbReference type="Gene3D" id="3.40.525.10">
    <property type="entry name" value="CRAL-TRIO lipid binding domain"/>
    <property type="match status" value="1"/>
</dbReference>
<dbReference type="OrthoDB" id="1434354at2759"/>
<feature type="region of interest" description="Disordered" evidence="1">
    <location>
        <begin position="1"/>
        <end position="42"/>
    </location>
</feature>
<evidence type="ECO:0000313" key="4">
    <source>
        <dbReference type="Proteomes" id="UP000701853"/>
    </source>
</evidence>
<proteinExistence type="predicted"/>
<dbReference type="Pfam" id="PF00650">
    <property type="entry name" value="CRAL_TRIO"/>
    <property type="match status" value="1"/>
</dbReference>
<dbReference type="PANTHER" id="PTHR46277:SF3">
    <property type="entry name" value="BINDING PROTEIN, PUTATIVE-RELATED"/>
    <property type="match status" value="1"/>
</dbReference>
<comment type="caution">
    <text evidence="3">The sequence shown here is derived from an EMBL/GenBank/DDBJ whole genome shotgun (WGS) entry which is preliminary data.</text>
</comment>
<dbReference type="SMART" id="SM01100">
    <property type="entry name" value="CRAL_TRIO_N"/>
    <property type="match status" value="1"/>
</dbReference>
<dbReference type="SUPFAM" id="SSF46938">
    <property type="entry name" value="CRAL/TRIO N-terminal domain"/>
    <property type="match status" value="1"/>
</dbReference>
<dbReference type="AlphaFoldDB" id="A0A8J6A1F9"/>
<accession>A0A8J6A1F9</accession>
<evidence type="ECO:0000259" key="2">
    <source>
        <dbReference type="PROSITE" id="PS50191"/>
    </source>
</evidence>
<dbReference type="InterPro" id="IPR001251">
    <property type="entry name" value="CRAL-TRIO_dom"/>
</dbReference>
<gene>
    <name evidence="3" type="ORF">CXB51_002131</name>
</gene>
<dbReference type="CDD" id="cd00170">
    <property type="entry name" value="SEC14"/>
    <property type="match status" value="1"/>
</dbReference>
<protein>
    <recommendedName>
        <fullName evidence="2">CRAL-TRIO domain-containing protein</fullName>
    </recommendedName>
</protein>
<name>A0A8J6A1F9_9ROSI</name>
<dbReference type="SMART" id="SM00516">
    <property type="entry name" value="SEC14"/>
    <property type="match status" value="1"/>
</dbReference>
<reference evidence="3 4" key="1">
    <citation type="journal article" date="2021" name="bioRxiv">
        <title>The Gossypium anomalum genome as a resource for cotton improvement and evolutionary analysis of hybrid incompatibility.</title>
        <authorList>
            <person name="Grover C.E."/>
            <person name="Yuan D."/>
            <person name="Arick M.A."/>
            <person name="Miller E.R."/>
            <person name="Hu G."/>
            <person name="Peterson D.G."/>
            <person name="Wendel J.F."/>
            <person name="Udall J.A."/>
        </authorList>
    </citation>
    <scope>NUCLEOTIDE SEQUENCE [LARGE SCALE GENOMIC DNA]</scope>
    <source>
        <strain evidence="3">JFW-Udall</strain>
        <tissue evidence="3">Leaf</tissue>
    </source>
</reference>
<feature type="compositionally biased region" description="Basic and acidic residues" evidence="1">
    <location>
        <begin position="1"/>
        <end position="11"/>
    </location>
</feature>
<dbReference type="PANTHER" id="PTHR46277">
    <property type="entry name" value="OS03G0850700 PROTEIN"/>
    <property type="match status" value="1"/>
</dbReference>
<dbReference type="Proteomes" id="UP000701853">
    <property type="component" value="Chromosome 1"/>
</dbReference>
<feature type="domain" description="CRAL-TRIO" evidence="2">
    <location>
        <begin position="110"/>
        <end position="291"/>
    </location>
</feature>